<dbReference type="AlphaFoldDB" id="A0A0F9M586"/>
<comment type="caution">
    <text evidence="1">The sequence shown here is derived from an EMBL/GenBank/DDBJ whole genome shotgun (WGS) entry which is preliminary data.</text>
</comment>
<sequence length="46" mass="5500">MEGKTLSRPRRRLKKMEDIQKLRQEVTTKNGVVTVKFLEKKGREKQ</sequence>
<dbReference type="EMBL" id="LAZR01010915">
    <property type="protein sequence ID" value="KKM64367.1"/>
    <property type="molecule type" value="Genomic_DNA"/>
</dbReference>
<proteinExistence type="predicted"/>
<name>A0A0F9M586_9ZZZZ</name>
<protein>
    <submittedName>
        <fullName evidence="1">Uncharacterized protein</fullName>
    </submittedName>
</protein>
<reference evidence="1" key="1">
    <citation type="journal article" date="2015" name="Nature">
        <title>Complex archaea that bridge the gap between prokaryotes and eukaryotes.</title>
        <authorList>
            <person name="Spang A."/>
            <person name="Saw J.H."/>
            <person name="Jorgensen S.L."/>
            <person name="Zaremba-Niedzwiedzka K."/>
            <person name="Martijn J."/>
            <person name="Lind A.E."/>
            <person name="van Eijk R."/>
            <person name="Schleper C."/>
            <person name="Guy L."/>
            <person name="Ettema T.J."/>
        </authorList>
    </citation>
    <scope>NUCLEOTIDE SEQUENCE</scope>
</reference>
<gene>
    <name evidence="1" type="ORF">LCGC14_1502140</name>
</gene>
<organism evidence="1">
    <name type="scientific">marine sediment metagenome</name>
    <dbReference type="NCBI Taxonomy" id="412755"/>
    <lineage>
        <taxon>unclassified sequences</taxon>
        <taxon>metagenomes</taxon>
        <taxon>ecological metagenomes</taxon>
    </lineage>
</organism>
<accession>A0A0F9M586</accession>
<evidence type="ECO:0000313" key="1">
    <source>
        <dbReference type="EMBL" id="KKM64367.1"/>
    </source>
</evidence>